<organism evidence="1 2">
    <name type="scientific">Oopsacas minuta</name>
    <dbReference type="NCBI Taxonomy" id="111878"/>
    <lineage>
        <taxon>Eukaryota</taxon>
        <taxon>Metazoa</taxon>
        <taxon>Porifera</taxon>
        <taxon>Hexactinellida</taxon>
        <taxon>Hexasterophora</taxon>
        <taxon>Lyssacinosida</taxon>
        <taxon>Leucopsacidae</taxon>
        <taxon>Oopsacas</taxon>
    </lineage>
</organism>
<dbReference type="InterPro" id="IPR029327">
    <property type="entry name" value="HAUS4"/>
</dbReference>
<comment type="caution">
    <text evidence="1">The sequence shown here is derived from an EMBL/GenBank/DDBJ whole genome shotgun (WGS) entry which is preliminary data.</text>
</comment>
<dbReference type="PANTHER" id="PTHR16219:SF1">
    <property type="entry name" value="HAUS AUGMIN-LIKE COMPLEX SUBUNIT 4"/>
    <property type="match status" value="1"/>
</dbReference>
<dbReference type="AlphaFoldDB" id="A0AAV7JG44"/>
<keyword evidence="2" id="KW-1185">Reference proteome</keyword>
<evidence type="ECO:0000313" key="2">
    <source>
        <dbReference type="Proteomes" id="UP001165289"/>
    </source>
</evidence>
<dbReference type="EMBL" id="JAKMXF010000340">
    <property type="protein sequence ID" value="KAI6647618.1"/>
    <property type="molecule type" value="Genomic_DNA"/>
</dbReference>
<dbReference type="Pfam" id="PF14735">
    <property type="entry name" value="HAUS4"/>
    <property type="match status" value="1"/>
</dbReference>
<dbReference type="GO" id="GO:0007098">
    <property type="term" value="P:centrosome cycle"/>
    <property type="evidence" value="ECO:0007669"/>
    <property type="project" value="TreeGrafter"/>
</dbReference>
<name>A0AAV7JG44_9METZ</name>
<dbReference type="GO" id="GO:0051225">
    <property type="term" value="P:spindle assembly"/>
    <property type="evidence" value="ECO:0007669"/>
    <property type="project" value="InterPro"/>
</dbReference>
<accession>A0AAV7JG44</accession>
<sequence>MATPITSTSKQECEISLGISIPENVWNDNPKFAKLLVEIATNKLGKFTAHSSTWSKHARELNEYNKQRYTHLQNRIVFDTIASILYEKSTDDTPVGILASHALDIISIHHASNLEQPLIAKKYYETFIKGMDRPEGLKMLRDSIVPIIDAKLTEIALKLLQLRDSPTDQEKPDLLLAKLKQLPSIIEQEIQTHEAYTKSKQINDINLQKNLEILLKKQFEYSKVLQIYFEENSEFVWNKESLEANLLLSKFQTMFEKLESIDQQILVDTYTSENVNALEIIHHKLIELKHSFMQEIHETKALLASYGMLGPEYTLVVEEYGQIGKQIEAAKDVLSTK</sequence>
<proteinExistence type="predicted"/>
<gene>
    <name evidence="1" type="ORF">LOD99_8692</name>
</gene>
<evidence type="ECO:0000313" key="1">
    <source>
        <dbReference type="EMBL" id="KAI6647618.1"/>
    </source>
</evidence>
<dbReference type="GO" id="GO:0051011">
    <property type="term" value="F:microtubule minus-end binding"/>
    <property type="evidence" value="ECO:0007669"/>
    <property type="project" value="TreeGrafter"/>
</dbReference>
<dbReference type="PANTHER" id="PTHR16219">
    <property type="entry name" value="AUGMIN SUBUNIT 4 FAMILY MEMBER"/>
    <property type="match status" value="1"/>
</dbReference>
<reference evidence="1 2" key="1">
    <citation type="journal article" date="2023" name="BMC Biol.">
        <title>The compact genome of the sponge Oopsacas minuta (Hexactinellida) is lacking key metazoan core genes.</title>
        <authorList>
            <person name="Santini S."/>
            <person name="Schenkelaars Q."/>
            <person name="Jourda C."/>
            <person name="Duchesne M."/>
            <person name="Belahbib H."/>
            <person name="Rocher C."/>
            <person name="Selva M."/>
            <person name="Riesgo A."/>
            <person name="Vervoort M."/>
            <person name="Leys S.P."/>
            <person name="Kodjabachian L."/>
            <person name="Le Bivic A."/>
            <person name="Borchiellini C."/>
            <person name="Claverie J.M."/>
            <person name="Renard E."/>
        </authorList>
    </citation>
    <scope>NUCLEOTIDE SEQUENCE [LARGE SCALE GENOMIC DNA]</scope>
    <source>
        <strain evidence="1">SPO-2</strain>
    </source>
</reference>
<protein>
    <submittedName>
        <fullName evidence="1">Uncharacterized protein</fullName>
    </submittedName>
</protein>
<dbReference type="Proteomes" id="UP001165289">
    <property type="component" value="Unassembled WGS sequence"/>
</dbReference>
<dbReference type="GO" id="GO:0070652">
    <property type="term" value="C:HAUS complex"/>
    <property type="evidence" value="ECO:0007669"/>
    <property type="project" value="InterPro"/>
</dbReference>